<dbReference type="PANTHER" id="PTHR11113:SF14">
    <property type="entry name" value="N-ACETYLGLUCOSAMINE-6-PHOSPHATE DEACETYLASE"/>
    <property type="match status" value="1"/>
</dbReference>
<evidence type="ECO:0000259" key="12">
    <source>
        <dbReference type="Pfam" id="PF01979"/>
    </source>
</evidence>
<evidence type="ECO:0000256" key="9">
    <source>
        <dbReference type="PIRNR" id="PIRNR038994"/>
    </source>
</evidence>
<keyword evidence="4 11" id="KW-0479">Metal-binding</keyword>
<dbReference type="EMBL" id="CP019641">
    <property type="protein sequence ID" value="AQQ55235.1"/>
    <property type="molecule type" value="Genomic_DNA"/>
</dbReference>
<dbReference type="Gene3D" id="2.30.40.10">
    <property type="entry name" value="Urease, subunit C, domain 1"/>
    <property type="match status" value="1"/>
</dbReference>
<name>A0A1Q2L449_9BACL</name>
<dbReference type="PANTHER" id="PTHR11113">
    <property type="entry name" value="N-ACETYLGLUCOSAMINE-6-PHOSPHATE DEACETYLASE"/>
    <property type="match status" value="1"/>
</dbReference>
<keyword evidence="5 9" id="KW-0378">Hydrolase</keyword>
<dbReference type="NCBIfam" id="TIGR00221">
    <property type="entry name" value="nagA"/>
    <property type="match status" value="1"/>
</dbReference>
<evidence type="ECO:0000256" key="11">
    <source>
        <dbReference type="PIRSR" id="PIRSR038994-3"/>
    </source>
</evidence>
<evidence type="ECO:0000256" key="1">
    <source>
        <dbReference type="ARBA" id="ARBA00010716"/>
    </source>
</evidence>
<evidence type="ECO:0000256" key="6">
    <source>
        <dbReference type="ARBA" id="ARBA00023277"/>
    </source>
</evidence>
<organism evidence="13 14">
    <name type="scientific">Planococcus lenghuensis</name>
    <dbReference type="NCBI Taxonomy" id="2213202"/>
    <lineage>
        <taxon>Bacteria</taxon>
        <taxon>Bacillati</taxon>
        <taxon>Bacillota</taxon>
        <taxon>Bacilli</taxon>
        <taxon>Bacillales</taxon>
        <taxon>Caryophanaceae</taxon>
        <taxon>Planococcus</taxon>
    </lineage>
</organism>
<feature type="binding site" evidence="11">
    <location>
        <position position="219"/>
    </location>
    <ligand>
        <name>Zn(2+)</name>
        <dbReference type="ChEBI" id="CHEBI:29105"/>
    </ligand>
</feature>
<comment type="catalytic activity">
    <reaction evidence="7">
        <text>N-acetyl-D-glucosamine 6-phosphate + H2O = D-glucosamine 6-phosphate + acetate</text>
        <dbReference type="Rhea" id="RHEA:22936"/>
        <dbReference type="ChEBI" id="CHEBI:15377"/>
        <dbReference type="ChEBI" id="CHEBI:30089"/>
        <dbReference type="ChEBI" id="CHEBI:57513"/>
        <dbReference type="ChEBI" id="CHEBI:58725"/>
        <dbReference type="EC" id="3.5.1.25"/>
    </reaction>
</comment>
<dbReference type="GO" id="GO:0046872">
    <property type="term" value="F:metal ion binding"/>
    <property type="evidence" value="ECO:0007669"/>
    <property type="project" value="UniProtKB-KW"/>
</dbReference>
<evidence type="ECO:0000256" key="4">
    <source>
        <dbReference type="ARBA" id="ARBA00022723"/>
    </source>
</evidence>
<dbReference type="Proteomes" id="UP000188184">
    <property type="component" value="Plasmid unnamed1"/>
</dbReference>
<dbReference type="GO" id="GO:0006046">
    <property type="term" value="P:N-acetylglucosamine catabolic process"/>
    <property type="evidence" value="ECO:0007669"/>
    <property type="project" value="TreeGrafter"/>
</dbReference>
<feature type="active site" description="Proton donor/acceptor" evidence="10">
    <location>
        <position position="277"/>
    </location>
</feature>
<dbReference type="SUPFAM" id="SSF51556">
    <property type="entry name" value="Metallo-dependent hydrolases"/>
    <property type="match status" value="1"/>
</dbReference>
<feature type="domain" description="Amidohydrolase-related" evidence="12">
    <location>
        <begin position="55"/>
        <end position="381"/>
    </location>
</feature>
<reference evidence="13 14" key="1">
    <citation type="submission" date="2017-02" db="EMBL/GenBank/DDBJ databases">
        <title>The complete genomic sequence of a novel cold adapted crude oil-degrading bacterium Planococcus qaidamina Y42.</title>
        <authorList>
            <person name="Yang R."/>
        </authorList>
    </citation>
    <scope>NUCLEOTIDE SEQUENCE [LARGE SCALE GENOMIC DNA]</scope>
    <source>
        <strain evidence="13 14">Y42</strain>
        <plasmid evidence="13 14">unnamed1</plasmid>
    </source>
</reference>
<evidence type="ECO:0000256" key="5">
    <source>
        <dbReference type="ARBA" id="ARBA00022801"/>
    </source>
</evidence>
<protein>
    <recommendedName>
        <fullName evidence="3">N-acetylglucosamine-6-phosphate deacetylase</fullName>
        <ecNumber evidence="2">3.5.1.25</ecNumber>
    </recommendedName>
</protein>
<dbReference type="Gene3D" id="3.20.20.140">
    <property type="entry name" value="Metal-dependent hydrolases"/>
    <property type="match status" value="1"/>
</dbReference>
<dbReference type="AlphaFoldDB" id="A0A1Q2L449"/>
<dbReference type="SUPFAM" id="SSF51338">
    <property type="entry name" value="Composite domain of metallo-dependent hydrolases"/>
    <property type="match status" value="1"/>
</dbReference>
<feature type="binding site" evidence="11">
    <location>
        <position position="198"/>
    </location>
    <ligand>
        <name>Zn(2+)</name>
        <dbReference type="ChEBI" id="CHEBI:29105"/>
    </ligand>
</feature>
<evidence type="ECO:0000313" key="13">
    <source>
        <dbReference type="EMBL" id="AQQ55235.1"/>
    </source>
</evidence>
<evidence type="ECO:0000256" key="10">
    <source>
        <dbReference type="PIRSR" id="PIRSR038994-1"/>
    </source>
</evidence>
<comment type="cofactor">
    <cofactor evidence="11">
        <name>a divalent metal cation</name>
        <dbReference type="ChEBI" id="CHEBI:60240"/>
    </cofactor>
    <text evidence="11">Binds 1 divalent metal cation per subunit.</text>
</comment>
<dbReference type="GO" id="GO:0008448">
    <property type="term" value="F:N-acetylglucosamine-6-phosphate deacetylase activity"/>
    <property type="evidence" value="ECO:0007669"/>
    <property type="project" value="UniProtKB-EC"/>
</dbReference>
<keyword evidence="13" id="KW-0614">Plasmid</keyword>
<keyword evidence="6 9" id="KW-0119">Carbohydrate metabolism</keyword>
<comment type="similarity">
    <text evidence="1 9">Belongs to the metallo-dependent hydrolases superfamily. NagA family.</text>
</comment>
<dbReference type="InterPro" id="IPR003764">
    <property type="entry name" value="GlcNAc_6-P_deAcase"/>
</dbReference>
<dbReference type="RefSeq" id="WP_077591097.1">
    <property type="nucleotide sequence ID" value="NZ_CP019641.1"/>
</dbReference>
<dbReference type="InterPro" id="IPR032466">
    <property type="entry name" value="Metal_Hydrolase"/>
</dbReference>
<evidence type="ECO:0000256" key="8">
    <source>
        <dbReference type="ARBA" id="ARBA00060590"/>
    </source>
</evidence>
<evidence type="ECO:0000313" key="14">
    <source>
        <dbReference type="Proteomes" id="UP000188184"/>
    </source>
</evidence>
<comment type="pathway">
    <text evidence="8">Amino-sugar metabolism; N-acetylneuraminate degradation; D-fructose 6-phosphate from N-acetylneuraminate: step 4/5.</text>
</comment>
<geneLocation type="plasmid" evidence="13 14">
    <name>unnamed1</name>
</geneLocation>
<evidence type="ECO:0000256" key="3">
    <source>
        <dbReference type="ARBA" id="ARBA00018029"/>
    </source>
</evidence>
<sequence>MTKTMLISNVMIGDAEQESFTGNLLIEGSEITNVMESGSYDADIHIDATGKNWAAVPGFIDLHIHGAAGYDTMDATQEALRGIAQALPKEGTTSFLATTMTQRGDAIAAALKAIGRFQLTSGQAELLGVHLEGPFISAKRAGAQPIGHIIPPSLPLFEEWQTLSGDRIRLVTIAPETEGGLDFIQTMTNRGILSSIGHSDATFEDVEHAIQAGASRVTHLYNQMSPFHHRNPGVVGGALLEDGLNAELIADFVHSHQKSVELAFRQKGAEHLILITDAMRAKGLPSGTYELGGQKVNVSGNEARLADGTLAGSILTMEQAVKNVRAATGCSVRELVAMTSANAAKELGLERKGRLAAGNDADIVLLDEQFNVQLTVCRGEIAYFREVAK</sequence>
<keyword evidence="14" id="KW-1185">Reference proteome</keyword>
<dbReference type="FunFam" id="3.20.20.140:FF:000004">
    <property type="entry name" value="N-acetylglucosamine-6-phosphate deacetylase"/>
    <property type="match status" value="1"/>
</dbReference>
<dbReference type="KEGG" id="pmar:B0X71_18800"/>
<evidence type="ECO:0000256" key="2">
    <source>
        <dbReference type="ARBA" id="ARBA00011899"/>
    </source>
</evidence>
<dbReference type="InterPro" id="IPR011059">
    <property type="entry name" value="Metal-dep_hydrolase_composite"/>
</dbReference>
<accession>A0A1Q2L449</accession>
<dbReference type="Pfam" id="PF01979">
    <property type="entry name" value="Amidohydro_1"/>
    <property type="match status" value="1"/>
</dbReference>
<dbReference type="OrthoDB" id="9776488at2"/>
<proteinExistence type="inferred from homology"/>
<dbReference type="InterPro" id="IPR006680">
    <property type="entry name" value="Amidohydro-rel"/>
</dbReference>
<dbReference type="EC" id="3.5.1.25" evidence="2"/>
<feature type="binding site" evidence="11">
    <location>
        <position position="132"/>
    </location>
    <ligand>
        <name>Zn(2+)</name>
        <dbReference type="ChEBI" id="CHEBI:29105"/>
    </ligand>
</feature>
<dbReference type="PIRSF" id="PIRSF038994">
    <property type="entry name" value="NagA"/>
    <property type="match status" value="1"/>
</dbReference>
<gene>
    <name evidence="13" type="ORF">B0X71_18800</name>
</gene>
<dbReference type="CDD" id="cd00854">
    <property type="entry name" value="NagA"/>
    <property type="match status" value="1"/>
</dbReference>
<evidence type="ECO:0000256" key="7">
    <source>
        <dbReference type="ARBA" id="ARBA00047647"/>
    </source>
</evidence>